<dbReference type="InterPro" id="IPR026728">
    <property type="entry name" value="BLTP3A/B"/>
</dbReference>
<organism evidence="2 3">
    <name type="scientific">Dipodomys ordii</name>
    <name type="common">Ord's kangaroo rat</name>
    <dbReference type="NCBI Taxonomy" id="10020"/>
    <lineage>
        <taxon>Eukaryota</taxon>
        <taxon>Metazoa</taxon>
        <taxon>Chordata</taxon>
        <taxon>Craniata</taxon>
        <taxon>Vertebrata</taxon>
        <taxon>Euteleostomi</taxon>
        <taxon>Mammalia</taxon>
        <taxon>Eutheria</taxon>
        <taxon>Euarchontoglires</taxon>
        <taxon>Glires</taxon>
        <taxon>Rodentia</taxon>
        <taxon>Castorimorpha</taxon>
        <taxon>Heteromyidae</taxon>
        <taxon>Dipodomyinae</taxon>
        <taxon>Dipodomys</taxon>
    </lineage>
</organism>
<reference evidence="3" key="1">
    <citation type="submission" date="2025-08" db="UniProtKB">
        <authorList>
            <consortium name="RefSeq"/>
        </authorList>
    </citation>
    <scope>IDENTIFICATION</scope>
    <source>
        <tissue evidence="3">Kidney</tissue>
    </source>
</reference>
<dbReference type="PANTHER" id="PTHR22774">
    <property type="entry name" value="CHOREIN N-TERMINAL DOMAIN-CONTAINING PROTEIN"/>
    <property type="match status" value="1"/>
</dbReference>
<dbReference type="Proteomes" id="UP000081671">
    <property type="component" value="Unplaced"/>
</dbReference>
<evidence type="ECO:0000313" key="2">
    <source>
        <dbReference type="Proteomes" id="UP000081671"/>
    </source>
</evidence>
<feature type="non-terminal residue" evidence="3">
    <location>
        <position position="82"/>
    </location>
</feature>
<dbReference type="AlphaFoldDB" id="A0A1S3GXR8"/>
<dbReference type="InParanoid" id="A0A1S3GXR8"/>
<dbReference type="PANTHER" id="PTHR22774:SF17">
    <property type="entry name" value="BRIDGE-LIKE LIPID TRANSFER PROTEIN FAMILY MEMBER 3B"/>
    <property type="match status" value="1"/>
</dbReference>
<evidence type="ECO:0000313" key="3">
    <source>
        <dbReference type="RefSeq" id="XP_012892767.1"/>
    </source>
</evidence>
<proteinExistence type="predicted"/>
<feature type="compositionally biased region" description="Polar residues" evidence="1">
    <location>
        <begin position="1"/>
        <end position="24"/>
    </location>
</feature>
<protein>
    <submittedName>
        <fullName evidence="3">UHRF1-binding protein 1-like</fullName>
    </submittedName>
</protein>
<dbReference type="Pfam" id="PF24917">
    <property type="entry name" value="BLTP3A_B"/>
    <property type="match status" value="1"/>
</dbReference>
<evidence type="ECO:0000256" key="1">
    <source>
        <dbReference type="SAM" id="MobiDB-lite"/>
    </source>
</evidence>
<gene>
    <name evidence="3" type="primary">LOC106002437</name>
</gene>
<feature type="region of interest" description="Disordered" evidence="1">
    <location>
        <begin position="1"/>
        <end position="25"/>
    </location>
</feature>
<dbReference type="RefSeq" id="XP_012892767.1">
    <property type="nucleotide sequence ID" value="XM_013037313.1"/>
</dbReference>
<name>A0A1S3GXR8_DIPOR</name>
<sequence>MNASANVQTYGENSPDAISTNSEGAQEAHDDLMSVVVFKITGVNGEIDIRGEDTEICLQVNQVTPNQLGNISLRHYLCNRPI</sequence>
<keyword evidence="2" id="KW-1185">Reference proteome</keyword>
<dbReference type="KEGG" id="dord:106002437"/>
<accession>A0A1S3GXR8</accession>
<dbReference type="GeneID" id="106002437"/>
<dbReference type="OrthoDB" id="43807at2759"/>